<dbReference type="Proteomes" id="UP000681722">
    <property type="component" value="Unassembled WGS sequence"/>
</dbReference>
<comment type="caution">
    <text evidence="2">The sequence shown here is derived from an EMBL/GenBank/DDBJ whole genome shotgun (WGS) entry which is preliminary data.</text>
</comment>
<dbReference type="InterPro" id="IPR058912">
    <property type="entry name" value="HTH_animal"/>
</dbReference>
<proteinExistence type="predicted"/>
<dbReference type="OrthoDB" id="10057116at2759"/>
<dbReference type="PANTHER" id="PTHR21301">
    <property type="entry name" value="REVERSE TRANSCRIPTASE"/>
    <property type="match status" value="1"/>
</dbReference>
<keyword evidence="4" id="KW-1185">Reference proteome</keyword>
<evidence type="ECO:0000259" key="1">
    <source>
        <dbReference type="Pfam" id="PF26215"/>
    </source>
</evidence>
<organism evidence="2 4">
    <name type="scientific">Didymodactylos carnosus</name>
    <dbReference type="NCBI Taxonomy" id="1234261"/>
    <lineage>
        <taxon>Eukaryota</taxon>
        <taxon>Metazoa</taxon>
        <taxon>Spiralia</taxon>
        <taxon>Gnathifera</taxon>
        <taxon>Rotifera</taxon>
        <taxon>Eurotatoria</taxon>
        <taxon>Bdelloidea</taxon>
        <taxon>Philodinida</taxon>
        <taxon>Philodinidae</taxon>
        <taxon>Didymodactylos</taxon>
    </lineage>
</organism>
<dbReference type="Pfam" id="PF26215">
    <property type="entry name" value="HTH_animal"/>
    <property type="match status" value="1"/>
</dbReference>
<protein>
    <recommendedName>
        <fullName evidence="1">Helix-turn-helix domain-containing protein</fullName>
    </recommendedName>
</protein>
<evidence type="ECO:0000313" key="4">
    <source>
        <dbReference type="Proteomes" id="UP000663829"/>
    </source>
</evidence>
<feature type="domain" description="Helix-turn-helix" evidence="1">
    <location>
        <begin position="78"/>
        <end position="137"/>
    </location>
</feature>
<evidence type="ECO:0000313" key="2">
    <source>
        <dbReference type="EMBL" id="CAF1466071.1"/>
    </source>
</evidence>
<dbReference type="EMBL" id="CAJOBC010085750">
    <property type="protein sequence ID" value="CAF4335186.1"/>
    <property type="molecule type" value="Genomic_DNA"/>
</dbReference>
<dbReference type="EMBL" id="CAJNOQ010020288">
    <property type="protein sequence ID" value="CAF1466071.1"/>
    <property type="molecule type" value="Genomic_DNA"/>
</dbReference>
<reference evidence="2" key="1">
    <citation type="submission" date="2021-02" db="EMBL/GenBank/DDBJ databases">
        <authorList>
            <person name="Nowell W R."/>
        </authorList>
    </citation>
    <scope>NUCLEOTIDE SEQUENCE</scope>
</reference>
<dbReference type="AlphaFoldDB" id="A0A815QPP4"/>
<evidence type="ECO:0000313" key="3">
    <source>
        <dbReference type="EMBL" id="CAF4335186.1"/>
    </source>
</evidence>
<gene>
    <name evidence="2" type="ORF">GPM918_LOCUS35279</name>
    <name evidence="3" type="ORF">SRO942_LOCUS35995</name>
</gene>
<name>A0A815QPP4_9BILA</name>
<dbReference type="Proteomes" id="UP000663829">
    <property type="component" value="Unassembled WGS sequence"/>
</dbReference>
<dbReference type="PANTHER" id="PTHR21301:SF10">
    <property type="entry name" value="REVERSE TRANSCRIPTASE DOMAIN-CONTAINING PROTEIN"/>
    <property type="match status" value="1"/>
</dbReference>
<sequence length="271" mass="32231">MARLVLDTNCFAYKDKYYQQIHGGGMSSAFTQVLASIYMLEWEEHLIQHQAKHGEIYGRNEHGHLRTCVYHKPTADPYYLPYTSDHSHKYHRNIPYNALIRAARLCSNVHDFNLERTRIDVSLLLGQYPPKIISKQFLRFFQVNNAMSVLAELNADTYQRLHQKLINQIALNEKQLNDKAKNPVKYPPVLEKKTWDRTVINLRYIYESGPIASFSHKFYSWWKKHYRYPESAVKNKTVRLKSKINRKLTNYLIRKKPPRHRLTLKKQKDKQ</sequence>
<accession>A0A815QPP4</accession>